<organism evidence="1">
    <name type="scientific">marine metagenome</name>
    <dbReference type="NCBI Taxonomy" id="408172"/>
    <lineage>
        <taxon>unclassified sequences</taxon>
        <taxon>metagenomes</taxon>
        <taxon>ecological metagenomes</taxon>
    </lineage>
</organism>
<proteinExistence type="predicted"/>
<protein>
    <submittedName>
        <fullName evidence="1">Uncharacterized protein</fullName>
    </submittedName>
</protein>
<accession>A0A383BDT8</accession>
<evidence type="ECO:0000313" key="1">
    <source>
        <dbReference type="EMBL" id="SVE17989.1"/>
    </source>
</evidence>
<dbReference type="EMBL" id="UINC01199518">
    <property type="protein sequence ID" value="SVE17989.1"/>
    <property type="molecule type" value="Genomic_DNA"/>
</dbReference>
<gene>
    <name evidence="1" type="ORF">METZ01_LOCUS470843</name>
</gene>
<name>A0A383BDT8_9ZZZZ</name>
<reference evidence="1" key="1">
    <citation type="submission" date="2018-05" db="EMBL/GenBank/DDBJ databases">
        <authorList>
            <person name="Lanie J.A."/>
            <person name="Ng W.-L."/>
            <person name="Kazmierczak K.M."/>
            <person name="Andrzejewski T.M."/>
            <person name="Davidsen T.M."/>
            <person name="Wayne K.J."/>
            <person name="Tettelin H."/>
            <person name="Glass J.I."/>
            <person name="Rusch D."/>
            <person name="Podicherti R."/>
            <person name="Tsui H.-C.T."/>
            <person name="Winkler M.E."/>
        </authorList>
    </citation>
    <scope>NUCLEOTIDE SEQUENCE</scope>
</reference>
<dbReference type="AlphaFoldDB" id="A0A383BDT8"/>
<sequence length="59" mass="6470">MLVEKFMTDSEQESKGLWKASSVNPGSVRVGPGVTEVETSKSQANLHSDFHRAYAQTTD</sequence>